<evidence type="ECO:0000256" key="7">
    <source>
        <dbReference type="SAM" id="MobiDB-lite"/>
    </source>
</evidence>
<comment type="caution">
    <text evidence="14">The sequence shown here is derived from an EMBL/GenBank/DDBJ whole genome shotgun (WGS) entry which is preliminary data.</text>
</comment>
<dbReference type="Gene3D" id="3.30.70.100">
    <property type="match status" value="1"/>
</dbReference>
<keyword evidence="3" id="KW-1003">Cell membrane</keyword>
<dbReference type="Gene3D" id="1.10.287.1260">
    <property type="match status" value="1"/>
</dbReference>
<comment type="similarity">
    <text evidence="2">Belongs to the MscS (TC 1.A.23) family.</text>
</comment>
<evidence type="ECO:0000259" key="12">
    <source>
        <dbReference type="Pfam" id="PF21088"/>
    </source>
</evidence>
<keyword evidence="15" id="KW-1185">Reference proteome</keyword>
<feature type="transmembrane region" description="Helical" evidence="8">
    <location>
        <begin position="173"/>
        <end position="202"/>
    </location>
</feature>
<dbReference type="InterPro" id="IPR045276">
    <property type="entry name" value="YbiO_bact"/>
</dbReference>
<feature type="region of interest" description="Disordered" evidence="7">
    <location>
        <begin position="724"/>
        <end position="743"/>
    </location>
</feature>
<proteinExistence type="inferred from homology"/>
<feature type="transmembrane region" description="Helical" evidence="8">
    <location>
        <begin position="253"/>
        <end position="276"/>
    </location>
</feature>
<feature type="transmembrane region" description="Helical" evidence="8">
    <location>
        <begin position="129"/>
        <end position="152"/>
    </location>
</feature>
<evidence type="ECO:0000256" key="9">
    <source>
        <dbReference type="SAM" id="SignalP"/>
    </source>
</evidence>
<feature type="transmembrane region" description="Helical" evidence="8">
    <location>
        <begin position="453"/>
        <end position="478"/>
    </location>
</feature>
<dbReference type="InterPro" id="IPR057485">
    <property type="entry name" value="YbiO-like_TM1"/>
</dbReference>
<name>A0ABW3WF86_9RHOO</name>
<dbReference type="SUPFAM" id="SSF82861">
    <property type="entry name" value="Mechanosensitive channel protein MscS (YggB), transmembrane region"/>
    <property type="match status" value="1"/>
</dbReference>
<evidence type="ECO:0000313" key="14">
    <source>
        <dbReference type="EMBL" id="MFD1263764.1"/>
    </source>
</evidence>
<feature type="transmembrane region" description="Helical" evidence="8">
    <location>
        <begin position="337"/>
        <end position="356"/>
    </location>
</feature>
<reference evidence="15" key="1">
    <citation type="journal article" date="2019" name="Int. J. Syst. Evol. Microbiol.">
        <title>The Global Catalogue of Microorganisms (GCM) 10K type strain sequencing project: providing services to taxonomists for standard genome sequencing and annotation.</title>
        <authorList>
            <consortium name="The Broad Institute Genomics Platform"/>
            <consortium name="The Broad Institute Genome Sequencing Center for Infectious Disease"/>
            <person name="Wu L."/>
            <person name="Ma J."/>
        </authorList>
    </citation>
    <scope>NUCLEOTIDE SEQUENCE [LARGE SCALE GENOMIC DNA]</scope>
    <source>
        <strain evidence="15">CCUG 48884</strain>
    </source>
</reference>
<organism evidence="14 15">
    <name type="scientific">Thauera mechernichensis</name>
    <dbReference type="NCBI Taxonomy" id="82788"/>
    <lineage>
        <taxon>Bacteria</taxon>
        <taxon>Pseudomonadati</taxon>
        <taxon>Pseudomonadota</taxon>
        <taxon>Betaproteobacteria</taxon>
        <taxon>Rhodocyclales</taxon>
        <taxon>Zoogloeaceae</taxon>
        <taxon>Thauera</taxon>
    </lineage>
</organism>
<dbReference type="PANTHER" id="PTHR30460:SF0">
    <property type="entry name" value="MODERATE CONDUCTANCE MECHANOSENSITIVE CHANNEL YBIO"/>
    <property type="match status" value="1"/>
</dbReference>
<sequence>MARKLIPLFALIVLLALAGLFSAATLAAAAAPVDPTQPPHQRLADLLEDDATRSVLIEQLRSLGEEGAARALEPEAPVESMAGRVAALTQSLAQGTVSEFGAALSALGEATGQLADARLDSVLWQLGEFAVLVVVTLVVLRALAAAAGGLFAALDRQAGAADGPRALVWGRRLLATAGAGLIDLLTIAFAWLAGYGVALFVIGESGAIRVHESLFLNAFLMVEAVRVGLRILLSRHGDTLRVLPVTDEEGAYWYLWASRMVFFVGYGLMLLVPVIGHYLSPALSRAVAIVIMLSALLKAAVIVMQNRQRVRAAIEALAERMQSSFARISITIGARTWHIVAIAYLGAILVTAILYPQDALPFMVAATAQTVLAVALGIGLAALLTQVILRRIRLSEALQQKFPLLEARLNAYVPTALKIARFAILAVVVAAIVDAWTPFDLGAWLVSDAGTRLLGKLVSIALIVALALLLWLIVASWIEFRLNAEAGGEPNARARTLLTIFRNAVAIALVVVTTMVVLAEIGLNIAPLLAGAGVLGLAIGFGAQKLVQDVITGVFIQLERAINVGDVVTAAGVTGTVEKMTIRSLGMRDLSGTYHLLPFSSVTTVANYNRDFGYHVGEYGIGYREDSDEAIVQLRAAFDELRQDPAFAGLILSSELEVHGVTALADSSVNIRVRIKTVAGSQFPVGRAYNRLVKRHFDAAGIEIPFPHMTLYFGEDKQGKAPPARISMLGAGPAPGGVGRSAG</sequence>
<dbReference type="Pfam" id="PF21088">
    <property type="entry name" value="MS_channel_1st"/>
    <property type="match status" value="1"/>
</dbReference>
<dbReference type="Proteomes" id="UP001597158">
    <property type="component" value="Unassembled WGS sequence"/>
</dbReference>
<evidence type="ECO:0000259" key="13">
    <source>
        <dbReference type="Pfam" id="PF25392"/>
    </source>
</evidence>
<dbReference type="PANTHER" id="PTHR30460">
    <property type="entry name" value="MODERATE CONDUCTANCE MECHANOSENSITIVE CHANNEL YBIO"/>
    <property type="match status" value="1"/>
</dbReference>
<feature type="transmembrane region" description="Helical" evidence="8">
    <location>
        <begin position="214"/>
        <end position="233"/>
    </location>
</feature>
<feature type="transmembrane region" description="Helical" evidence="8">
    <location>
        <begin position="525"/>
        <end position="543"/>
    </location>
</feature>
<dbReference type="RefSeq" id="WP_277832825.1">
    <property type="nucleotide sequence ID" value="NZ_JARQZE010000005.1"/>
</dbReference>
<evidence type="ECO:0000256" key="5">
    <source>
        <dbReference type="ARBA" id="ARBA00022989"/>
    </source>
</evidence>
<dbReference type="InterPro" id="IPR023408">
    <property type="entry name" value="MscS_beta-dom_sf"/>
</dbReference>
<evidence type="ECO:0000256" key="1">
    <source>
        <dbReference type="ARBA" id="ARBA00004651"/>
    </source>
</evidence>
<feature type="domain" description="Mechanosensitive ion channel transmembrane helices 2/3" evidence="12">
    <location>
        <begin position="504"/>
        <end position="544"/>
    </location>
</feature>
<evidence type="ECO:0000313" key="15">
    <source>
        <dbReference type="Proteomes" id="UP001597158"/>
    </source>
</evidence>
<dbReference type="InterPro" id="IPR011014">
    <property type="entry name" value="MscS_channel_TM-2"/>
</dbReference>
<keyword evidence="9" id="KW-0732">Signal</keyword>
<evidence type="ECO:0000256" key="4">
    <source>
        <dbReference type="ARBA" id="ARBA00022692"/>
    </source>
</evidence>
<keyword evidence="6 8" id="KW-0472">Membrane</keyword>
<feature type="domain" description="Moderate conductance mechanosensitive channel YbiO-like transmembrane helix 1" evidence="13">
    <location>
        <begin position="366"/>
        <end position="444"/>
    </location>
</feature>
<feature type="domain" description="Mechanosensitive ion channel MscS" evidence="10">
    <location>
        <begin position="546"/>
        <end position="610"/>
    </location>
</feature>
<dbReference type="EMBL" id="JBHTMC010000020">
    <property type="protein sequence ID" value="MFD1263764.1"/>
    <property type="molecule type" value="Genomic_DNA"/>
</dbReference>
<feature type="chain" id="PRO_5046400804" evidence="9">
    <location>
        <begin position="24"/>
        <end position="743"/>
    </location>
</feature>
<feature type="transmembrane region" description="Helical" evidence="8">
    <location>
        <begin position="282"/>
        <end position="304"/>
    </location>
</feature>
<evidence type="ECO:0000259" key="11">
    <source>
        <dbReference type="Pfam" id="PF21082"/>
    </source>
</evidence>
<dbReference type="Pfam" id="PF25392">
    <property type="entry name" value="MS_channel_TM1"/>
    <property type="match status" value="1"/>
</dbReference>
<evidence type="ECO:0000259" key="10">
    <source>
        <dbReference type="Pfam" id="PF00924"/>
    </source>
</evidence>
<comment type="subcellular location">
    <subcellularLocation>
        <location evidence="1">Cell membrane</location>
        <topology evidence="1">Multi-pass membrane protein</topology>
    </subcellularLocation>
</comment>
<dbReference type="InterPro" id="IPR010920">
    <property type="entry name" value="LSM_dom_sf"/>
</dbReference>
<evidence type="ECO:0000256" key="3">
    <source>
        <dbReference type="ARBA" id="ARBA00022475"/>
    </source>
</evidence>
<feature type="signal peptide" evidence="9">
    <location>
        <begin position="1"/>
        <end position="23"/>
    </location>
</feature>
<dbReference type="SUPFAM" id="SSF50182">
    <property type="entry name" value="Sm-like ribonucleoproteins"/>
    <property type="match status" value="1"/>
</dbReference>
<evidence type="ECO:0000256" key="2">
    <source>
        <dbReference type="ARBA" id="ARBA00008017"/>
    </source>
</evidence>
<feature type="transmembrane region" description="Helical" evidence="8">
    <location>
        <begin position="362"/>
        <end position="389"/>
    </location>
</feature>
<evidence type="ECO:0000256" key="8">
    <source>
        <dbReference type="SAM" id="Phobius"/>
    </source>
</evidence>
<gene>
    <name evidence="14" type="ORF">ACFQ4M_09220</name>
</gene>
<feature type="domain" description="Mechanosensitive ion channel MscS C-terminal" evidence="11">
    <location>
        <begin position="661"/>
        <end position="704"/>
    </location>
</feature>
<feature type="transmembrane region" description="Helical" evidence="8">
    <location>
        <begin position="409"/>
        <end position="433"/>
    </location>
</feature>
<dbReference type="Pfam" id="PF21082">
    <property type="entry name" value="MS_channel_3rd"/>
    <property type="match status" value="1"/>
</dbReference>
<dbReference type="Pfam" id="PF00924">
    <property type="entry name" value="MS_channel_2nd"/>
    <property type="match status" value="1"/>
</dbReference>
<dbReference type="InterPro" id="IPR006685">
    <property type="entry name" value="MscS_channel_2nd"/>
</dbReference>
<dbReference type="Gene3D" id="2.30.30.60">
    <property type="match status" value="1"/>
</dbReference>
<feature type="transmembrane region" description="Helical" evidence="8">
    <location>
        <begin position="499"/>
        <end position="519"/>
    </location>
</feature>
<dbReference type="SUPFAM" id="SSF82689">
    <property type="entry name" value="Mechanosensitive channel protein MscS (YggB), C-terminal domain"/>
    <property type="match status" value="1"/>
</dbReference>
<accession>A0ABW3WF86</accession>
<feature type="compositionally biased region" description="Gly residues" evidence="7">
    <location>
        <begin position="733"/>
        <end position="743"/>
    </location>
</feature>
<protein>
    <submittedName>
        <fullName evidence="14">Mechanosensitive ion channel domain-containing protein</fullName>
    </submittedName>
</protein>
<dbReference type="InterPro" id="IPR049142">
    <property type="entry name" value="MS_channel_1st"/>
</dbReference>
<evidence type="ECO:0000256" key="6">
    <source>
        <dbReference type="ARBA" id="ARBA00023136"/>
    </source>
</evidence>
<dbReference type="InterPro" id="IPR011066">
    <property type="entry name" value="MscS_channel_C_sf"/>
</dbReference>
<keyword evidence="5 8" id="KW-1133">Transmembrane helix</keyword>
<keyword evidence="4 8" id="KW-0812">Transmembrane</keyword>
<dbReference type="InterPro" id="IPR049278">
    <property type="entry name" value="MS_channel_C"/>
</dbReference>